<gene>
    <name evidence="1" type="ORF">R0H02_12350</name>
</gene>
<accession>A0AB35RMA3</accession>
<protein>
    <submittedName>
        <fullName evidence="1">Uncharacterized protein</fullName>
    </submittedName>
</protein>
<evidence type="ECO:0000313" key="2">
    <source>
        <dbReference type="Proteomes" id="UP001286589"/>
    </source>
</evidence>
<proteinExistence type="predicted"/>
<sequence length="89" mass="9296">MRRRREGCPVALSLTGATGYRYLRESSPDKAPCAAAGKTPPVALSLTGATGHYCLREGSPDKAPCAAAGKAPRWRCRLPGLRGIVSAGE</sequence>
<evidence type="ECO:0000313" key="1">
    <source>
        <dbReference type="EMBL" id="MDV2863253.1"/>
    </source>
</evidence>
<keyword evidence="2" id="KW-1185">Reference proteome</keyword>
<dbReference type="Proteomes" id="UP001286589">
    <property type="component" value="Unassembled WGS sequence"/>
</dbReference>
<dbReference type="EMBL" id="JAWJAC010000006">
    <property type="protein sequence ID" value="MDV2863253.1"/>
    <property type="molecule type" value="Genomic_DNA"/>
</dbReference>
<reference evidence="1 2" key="1">
    <citation type="submission" date="2023-10" db="EMBL/GenBank/DDBJ databases">
        <title>Phytobacter spp. The emergence of a new genus of hospital-origin enterobacteria encoding carbapenemases in Argentina.</title>
        <authorList>
            <person name="Vay C."/>
            <person name="Almuzara M."/>
            <person name="Traglia G.M."/>
            <person name="Campos J."/>
        </authorList>
    </citation>
    <scope>NUCLEOTIDE SEQUENCE [LARGE SCALE GENOMIC DNA]</scope>
    <source>
        <strain evidence="1 2">CVMA36</strain>
    </source>
</reference>
<dbReference type="RefSeq" id="WP_229222499.1">
    <property type="nucleotide sequence ID" value="NZ_JAWJAC010000006.1"/>
</dbReference>
<name>A0AB35RMA3_9ENTR</name>
<organism evidence="1 2">
    <name type="scientific">Phytobacter ursingii</name>
    <dbReference type="NCBI Taxonomy" id="1972431"/>
    <lineage>
        <taxon>Bacteria</taxon>
        <taxon>Pseudomonadati</taxon>
        <taxon>Pseudomonadota</taxon>
        <taxon>Gammaproteobacteria</taxon>
        <taxon>Enterobacterales</taxon>
        <taxon>Enterobacteriaceae</taxon>
        <taxon>Phytobacter</taxon>
    </lineage>
</organism>
<dbReference type="AlphaFoldDB" id="A0AB35RMA3"/>
<comment type="caution">
    <text evidence="1">The sequence shown here is derived from an EMBL/GenBank/DDBJ whole genome shotgun (WGS) entry which is preliminary data.</text>
</comment>